<evidence type="ECO:0000256" key="1">
    <source>
        <dbReference type="SAM" id="MobiDB-lite"/>
    </source>
</evidence>
<protein>
    <submittedName>
        <fullName evidence="2">Uncharacterized protein</fullName>
    </submittedName>
</protein>
<accession>A0A132NTW7</accession>
<comment type="caution">
    <text evidence="2">The sequence shown here is derived from an EMBL/GenBank/DDBJ whole genome shotgun (WGS) entry which is preliminary data.</text>
</comment>
<reference evidence="2 3" key="1">
    <citation type="journal article" date="2015" name="Mol. Biochem. Parasitol.">
        <title>Identification of polymorphic genes for use in assemblage B genotyping assays through comparative genomics of multiple assemblage B Giardia duodenalis isolates.</title>
        <authorList>
            <person name="Wielinga C."/>
            <person name="Thompson R.C."/>
            <person name="Monis P."/>
            <person name="Ryan U."/>
        </authorList>
    </citation>
    <scope>NUCLEOTIDE SEQUENCE [LARGE SCALE GENOMIC DNA]</scope>
    <source>
        <strain evidence="2 3">BAH15c1</strain>
    </source>
</reference>
<dbReference type="OrthoDB" id="10260132at2759"/>
<name>A0A132NTW7_GIAIN</name>
<sequence length="203" mass="22720">MPSSTTNIALLKEHYETILKCLTTLEEEENADLQAINVIPNPLKLTEAQKMELFFLGLHSNNKLVVSYFCDKHNLSKKDVTVYLSEVRKQAGCLVQNKPLLYSGEELGSSEEDSYVVDFPHMNSNFIRQLGDSIELDIPMTIDQSDDEILQEAPKPKEIQPVISQPTKKAKASSSSSKRAVLHEPEVKKSKSGKDKSGKKQSQ</sequence>
<dbReference type="VEuPathDB" id="GiardiaDB:QR46_2491"/>
<proteinExistence type="predicted"/>
<feature type="compositionally biased region" description="Basic and acidic residues" evidence="1">
    <location>
        <begin position="181"/>
        <end position="203"/>
    </location>
</feature>
<dbReference type="EMBL" id="JXTI01000066">
    <property type="protein sequence ID" value="KWX13524.1"/>
    <property type="molecule type" value="Genomic_DNA"/>
</dbReference>
<gene>
    <name evidence="2" type="ORF">QR46_2491</name>
</gene>
<organism evidence="2 3">
    <name type="scientific">Giardia duodenalis assemblage B</name>
    <dbReference type="NCBI Taxonomy" id="1394984"/>
    <lineage>
        <taxon>Eukaryota</taxon>
        <taxon>Metamonada</taxon>
        <taxon>Diplomonadida</taxon>
        <taxon>Hexamitidae</taxon>
        <taxon>Giardiinae</taxon>
        <taxon>Giardia</taxon>
    </lineage>
</organism>
<evidence type="ECO:0000313" key="3">
    <source>
        <dbReference type="Proteomes" id="UP000070089"/>
    </source>
</evidence>
<dbReference type="AlphaFoldDB" id="A0A132NTW7"/>
<evidence type="ECO:0000313" key="2">
    <source>
        <dbReference type="EMBL" id="KWX13524.1"/>
    </source>
</evidence>
<dbReference type="Proteomes" id="UP000070089">
    <property type="component" value="Unassembled WGS sequence"/>
</dbReference>
<feature type="region of interest" description="Disordered" evidence="1">
    <location>
        <begin position="153"/>
        <end position="203"/>
    </location>
</feature>